<gene>
    <name evidence="2" type="ORF">J07HQW1_01337</name>
</gene>
<keyword evidence="1" id="KW-0812">Transmembrane</keyword>
<sequence length="152" mass="17392">MSVVHMVSVESFRQSNESTRLFYTVVLIPFFLGFLHHIDHVVRGNHVGWPLTPAVTPFTFSLAVYPLALFGFCLMYVTDRTIITYWLGFFGFTSVLVTYTHTFIEPPRDIINPHASPLVGYLALVLAIALSASLIWGLIYSLNRWRTNRMEH</sequence>
<evidence type="ECO:0000256" key="1">
    <source>
        <dbReference type="SAM" id="Phobius"/>
    </source>
</evidence>
<name>U1N4I1_9EURY</name>
<proteinExistence type="predicted"/>
<feature type="transmembrane region" description="Helical" evidence="1">
    <location>
        <begin position="58"/>
        <end position="77"/>
    </location>
</feature>
<protein>
    <submittedName>
        <fullName evidence="2">Uncharacterized protein</fullName>
    </submittedName>
</protein>
<feature type="transmembrane region" description="Helical" evidence="1">
    <location>
        <begin position="21"/>
        <end position="38"/>
    </location>
</feature>
<evidence type="ECO:0000313" key="3">
    <source>
        <dbReference type="Proteomes" id="UP000030649"/>
    </source>
</evidence>
<keyword evidence="1" id="KW-0472">Membrane</keyword>
<evidence type="ECO:0000313" key="2">
    <source>
        <dbReference type="EMBL" id="ERG91303.1"/>
    </source>
</evidence>
<dbReference type="EMBL" id="KE356560">
    <property type="protein sequence ID" value="ERG91303.1"/>
    <property type="molecule type" value="Genomic_DNA"/>
</dbReference>
<dbReference type="AlphaFoldDB" id="U1N4I1"/>
<dbReference type="Proteomes" id="UP000030649">
    <property type="component" value="Unassembled WGS sequence"/>
</dbReference>
<keyword evidence="1" id="KW-1133">Transmembrane helix</keyword>
<feature type="transmembrane region" description="Helical" evidence="1">
    <location>
        <begin position="84"/>
        <end position="104"/>
    </location>
</feature>
<organism evidence="2 3">
    <name type="scientific">Haloquadratum walsbyi J07HQW1</name>
    <dbReference type="NCBI Taxonomy" id="1238424"/>
    <lineage>
        <taxon>Archaea</taxon>
        <taxon>Methanobacteriati</taxon>
        <taxon>Methanobacteriota</taxon>
        <taxon>Stenosarchaea group</taxon>
        <taxon>Halobacteria</taxon>
        <taxon>Halobacteriales</taxon>
        <taxon>Haloferacaceae</taxon>
        <taxon>Haloquadratum</taxon>
    </lineage>
</organism>
<feature type="transmembrane region" description="Helical" evidence="1">
    <location>
        <begin position="119"/>
        <end position="142"/>
    </location>
</feature>
<accession>U1N4I1</accession>
<dbReference type="HOGENOM" id="CLU_1718179_0_0_2"/>
<reference evidence="2 3" key="1">
    <citation type="journal article" date="2013" name="PLoS ONE">
        <title>Assembly-driven community genomics of a hypersaline microbial ecosystem.</title>
        <authorList>
            <person name="Podell S."/>
            <person name="Ugalde J.A."/>
            <person name="Narasingarao P."/>
            <person name="Banfield J.F."/>
            <person name="Heidelberg K.B."/>
            <person name="Allen E.E."/>
        </authorList>
    </citation>
    <scope>NUCLEOTIDE SEQUENCE [LARGE SCALE GENOMIC DNA]</scope>
    <source>
        <strain evidence="3">J07HQW1</strain>
    </source>
</reference>